<organism evidence="4 5">
    <name type="scientific">Cinnamomum micranthum f. kanehirae</name>
    <dbReference type="NCBI Taxonomy" id="337451"/>
    <lineage>
        <taxon>Eukaryota</taxon>
        <taxon>Viridiplantae</taxon>
        <taxon>Streptophyta</taxon>
        <taxon>Embryophyta</taxon>
        <taxon>Tracheophyta</taxon>
        <taxon>Spermatophyta</taxon>
        <taxon>Magnoliopsida</taxon>
        <taxon>Magnoliidae</taxon>
        <taxon>Laurales</taxon>
        <taxon>Lauraceae</taxon>
        <taxon>Cinnamomum</taxon>
    </lineage>
</organism>
<evidence type="ECO:0000313" key="5">
    <source>
        <dbReference type="Proteomes" id="UP000283530"/>
    </source>
</evidence>
<dbReference type="Proteomes" id="UP000283530">
    <property type="component" value="Unassembled WGS sequence"/>
</dbReference>
<sequence>MGSMRLEKPKIELLLDDHERGRCSSLMTPRGYDHEDYQSPRTKKSVLAKVKEKARKWRNTLSKKKHGHDGASPTATPTPTPTPTRRVSLVEEGEEGVPEYHGAPMYESEHAREDYKDTSATQNSAPPVVIAEKHVLKARNNLGATTESRTLTQSAKDNMGTTTTTTTESKTLTQSTNDMMVTGPACDQVSQTTQEITSKTHGPPVELMANTTNTTVEESSPTGTEQNWDKGVSVKEYLMQKLEPGEEEKALSRVISEAMSPGKLGNNGEMGVVDKVKEAVSSLLGIEEQHPKATVTINPNAEIIEEKEERILQTN</sequence>
<evidence type="ECO:0000313" key="4">
    <source>
        <dbReference type="EMBL" id="RWR81596.1"/>
    </source>
</evidence>
<dbReference type="Pfam" id="PF23403">
    <property type="entry name" value="LTI65_LTI78_N"/>
    <property type="match status" value="1"/>
</dbReference>
<dbReference type="Pfam" id="PF23399">
    <property type="entry name" value="LTI65_PGEED"/>
    <property type="match status" value="1"/>
</dbReference>
<evidence type="ECO:0000256" key="1">
    <source>
        <dbReference type="SAM" id="MobiDB-lite"/>
    </source>
</evidence>
<comment type="caution">
    <text evidence="4">The sequence shown here is derived from an EMBL/GenBank/DDBJ whole genome shotgun (WGS) entry which is preliminary data.</text>
</comment>
<reference evidence="4 5" key="1">
    <citation type="journal article" date="2019" name="Nat. Plants">
        <title>Stout camphor tree genome fills gaps in understanding of flowering plant genome evolution.</title>
        <authorList>
            <person name="Chaw S.M."/>
            <person name="Liu Y.C."/>
            <person name="Wu Y.W."/>
            <person name="Wang H.Y."/>
            <person name="Lin C.I."/>
            <person name="Wu C.S."/>
            <person name="Ke H.M."/>
            <person name="Chang L.Y."/>
            <person name="Hsu C.Y."/>
            <person name="Yang H.T."/>
            <person name="Sudianto E."/>
            <person name="Hsu M.H."/>
            <person name="Wu K.P."/>
            <person name="Wang L.N."/>
            <person name="Leebens-Mack J.H."/>
            <person name="Tsai I.J."/>
        </authorList>
    </citation>
    <scope>NUCLEOTIDE SEQUENCE [LARGE SCALE GENOMIC DNA]</scope>
    <source>
        <strain evidence="5">cv. Chaw 1501</strain>
        <tissue evidence="4">Young leaves</tissue>
    </source>
</reference>
<dbReference type="GO" id="GO:0009737">
    <property type="term" value="P:response to abscisic acid"/>
    <property type="evidence" value="ECO:0007669"/>
    <property type="project" value="InterPro"/>
</dbReference>
<dbReference type="InterPro" id="IPR056605">
    <property type="entry name" value="LTI65_LTI78_N"/>
</dbReference>
<dbReference type="PANTHER" id="PTHR33836">
    <property type="entry name" value="LOW-TEMPERATURE-INDUCED 65 KDA PROTEIN-RELATED"/>
    <property type="match status" value="1"/>
</dbReference>
<gene>
    <name evidence="4" type="ORF">CKAN_01028700</name>
</gene>
<protein>
    <submittedName>
        <fullName evidence="4">Low-temperature-induced protein isoform X1</fullName>
    </submittedName>
</protein>
<feature type="region of interest" description="Disordered" evidence="1">
    <location>
        <begin position="25"/>
        <end position="87"/>
    </location>
</feature>
<feature type="compositionally biased region" description="Basic residues" evidence="1">
    <location>
        <begin position="41"/>
        <end position="67"/>
    </location>
</feature>
<dbReference type="InterPro" id="IPR057059">
    <property type="entry name" value="LTI65/LTI78_PGEED"/>
</dbReference>
<keyword evidence="5" id="KW-1185">Reference proteome</keyword>
<feature type="domain" description="LTI65/LTI78 N-terminal" evidence="3">
    <location>
        <begin position="42"/>
        <end position="111"/>
    </location>
</feature>
<proteinExistence type="predicted"/>
<accession>A0A3S3NKJ6</accession>
<dbReference type="EMBL" id="QPKB01000004">
    <property type="protein sequence ID" value="RWR81596.1"/>
    <property type="molecule type" value="Genomic_DNA"/>
</dbReference>
<dbReference type="AlphaFoldDB" id="A0A3S3NKJ6"/>
<dbReference type="InterPro" id="IPR037491">
    <property type="entry name" value="LTI78/LTI65"/>
</dbReference>
<dbReference type="OrthoDB" id="670168at2759"/>
<dbReference type="PANTHER" id="PTHR33836:SF7">
    <property type="entry name" value="LOW-TEMPERATURE-INDUCED PROTEIN"/>
    <property type="match status" value="1"/>
</dbReference>
<evidence type="ECO:0000259" key="3">
    <source>
        <dbReference type="Pfam" id="PF23403"/>
    </source>
</evidence>
<evidence type="ECO:0000259" key="2">
    <source>
        <dbReference type="Pfam" id="PF23399"/>
    </source>
</evidence>
<name>A0A3S3NKJ6_9MAGN</name>
<feature type="domain" description="LTI65/LTI78 PGEED repeat" evidence="2">
    <location>
        <begin position="229"/>
        <end position="259"/>
    </location>
</feature>